<dbReference type="Proteomes" id="UP000245138">
    <property type="component" value="Unassembled WGS sequence"/>
</dbReference>
<feature type="signal peptide" evidence="3">
    <location>
        <begin position="1"/>
        <end position="22"/>
    </location>
</feature>
<evidence type="ECO:0000313" key="6">
    <source>
        <dbReference type="Proteomes" id="UP000245138"/>
    </source>
</evidence>
<keyword evidence="3" id="KW-0732">Signal</keyword>
<evidence type="ECO:0000313" key="5">
    <source>
        <dbReference type="EMBL" id="PWC09740.1"/>
    </source>
</evidence>
<dbReference type="OrthoDB" id="9775851at2"/>
<dbReference type="AlphaFoldDB" id="A0A2U1TK08"/>
<sequence>MNKTLTASLLLLMAAASQSALANAPQVTLDSGRIAGTSAQGVDAFKGIPFAAPPIGDLRWQPPQPVKSWTDIRPAVAYGKDCMQEPFPGDAAPLGVGFSEDCLSINVWRPANVKGPLPVMVWIYGGGFVNGGSSPDVYSGQEFARQDIVFVSFNYRVGRFGFFAHPALANQPLRGNYALMDQIAALKWVQKNIPAFNGDPQNVTLFGESAGGFAVGSLLMTDLAKGLFQKAIIESGSGRHNMVPQQHWQKAEQAGIAFAKANGISGNDEKALAALRRIPADRVVNGLNMATMMSADYSGPMIDGRLITGEPQDLYRQGAFQHVPLMIGATDADIGFPPEVTTLDEAVAVFADNDRQKAIQAYHGMSPQAVATAISSDRFMVEPARFVARIWEKASLPVWQFRFGYVAESMRTQWPAAVHASEIPYVFNTLAARYGENVTPQDQAVAQQTQQYWVNFARTGNPNAAGLPAWNAYNSQQDNILMIPATGAEHTKELADPWKARLDLIETLAESSAH</sequence>
<dbReference type="Gene3D" id="3.40.50.1820">
    <property type="entry name" value="alpha/beta hydrolase"/>
    <property type="match status" value="1"/>
</dbReference>
<dbReference type="Pfam" id="PF00135">
    <property type="entry name" value="COesterase"/>
    <property type="match status" value="1"/>
</dbReference>
<accession>A0A2U1TK08</accession>
<dbReference type="InterPro" id="IPR002018">
    <property type="entry name" value="CarbesteraseB"/>
</dbReference>
<keyword evidence="6" id="KW-1185">Reference proteome</keyword>
<reference evidence="5 6" key="1">
    <citation type="submission" date="2018-04" db="EMBL/GenBank/DDBJ databases">
        <title>Brenneria corticis sp.nov.</title>
        <authorList>
            <person name="Li Y."/>
        </authorList>
    </citation>
    <scope>NUCLEOTIDE SEQUENCE [LARGE SCALE GENOMIC DNA]</scope>
    <source>
        <strain evidence="5 6">LMG 27715</strain>
    </source>
</reference>
<dbReference type="EMBL" id="QDKJ01000018">
    <property type="protein sequence ID" value="PWC09740.1"/>
    <property type="molecule type" value="Genomic_DNA"/>
</dbReference>
<dbReference type="RefSeq" id="WP_109055866.1">
    <property type="nucleotide sequence ID" value="NZ_QDKJ01000018.1"/>
</dbReference>
<dbReference type="InterPro" id="IPR000997">
    <property type="entry name" value="Cholinesterase"/>
</dbReference>
<feature type="chain" id="PRO_5015680768" evidence="3">
    <location>
        <begin position="23"/>
        <end position="514"/>
    </location>
</feature>
<evidence type="ECO:0000256" key="1">
    <source>
        <dbReference type="ARBA" id="ARBA00005964"/>
    </source>
</evidence>
<feature type="domain" description="Carboxylesterase type B" evidence="4">
    <location>
        <begin position="24"/>
        <end position="488"/>
    </location>
</feature>
<protein>
    <submittedName>
        <fullName evidence="5">Carboxylesterase</fullName>
    </submittedName>
</protein>
<comment type="similarity">
    <text evidence="1">Belongs to the type-B carboxylesterase/lipase family.</text>
</comment>
<dbReference type="SUPFAM" id="SSF53474">
    <property type="entry name" value="alpha/beta-Hydrolases"/>
    <property type="match status" value="1"/>
</dbReference>
<evidence type="ECO:0000259" key="4">
    <source>
        <dbReference type="Pfam" id="PF00135"/>
    </source>
</evidence>
<organism evidence="5 6">
    <name type="scientific">Brenneria roseae subsp. americana</name>
    <dbReference type="NCBI Taxonomy" id="1508507"/>
    <lineage>
        <taxon>Bacteria</taxon>
        <taxon>Pseudomonadati</taxon>
        <taxon>Pseudomonadota</taxon>
        <taxon>Gammaproteobacteria</taxon>
        <taxon>Enterobacterales</taxon>
        <taxon>Pectobacteriaceae</taxon>
        <taxon>Brenneria</taxon>
    </lineage>
</organism>
<comment type="caution">
    <text evidence="5">The sequence shown here is derived from an EMBL/GenBank/DDBJ whole genome shotgun (WGS) entry which is preliminary data.</text>
</comment>
<dbReference type="PANTHER" id="PTHR11559">
    <property type="entry name" value="CARBOXYLESTERASE"/>
    <property type="match status" value="1"/>
</dbReference>
<gene>
    <name evidence="5" type="ORF">B4923_18660</name>
</gene>
<evidence type="ECO:0000256" key="2">
    <source>
        <dbReference type="ARBA" id="ARBA00022801"/>
    </source>
</evidence>
<proteinExistence type="inferred from homology"/>
<dbReference type="InterPro" id="IPR050309">
    <property type="entry name" value="Type-B_Carboxylest/Lipase"/>
</dbReference>
<dbReference type="GO" id="GO:0004104">
    <property type="term" value="F:cholinesterase activity"/>
    <property type="evidence" value="ECO:0007669"/>
    <property type="project" value="InterPro"/>
</dbReference>
<name>A0A2U1TK08_9GAMM</name>
<evidence type="ECO:0000256" key="3">
    <source>
        <dbReference type="SAM" id="SignalP"/>
    </source>
</evidence>
<keyword evidence="2" id="KW-0378">Hydrolase</keyword>
<dbReference type="InterPro" id="IPR029058">
    <property type="entry name" value="AB_hydrolase_fold"/>
</dbReference>
<dbReference type="PRINTS" id="PR00878">
    <property type="entry name" value="CHOLNESTRASE"/>
</dbReference>